<keyword evidence="5" id="KW-1185">Reference proteome</keyword>
<evidence type="ECO:0000259" key="3">
    <source>
        <dbReference type="PROSITE" id="PS51526"/>
    </source>
</evidence>
<feature type="compositionally biased region" description="Acidic residues" evidence="2">
    <location>
        <begin position="88"/>
        <end position="97"/>
    </location>
</feature>
<dbReference type="SUPFAM" id="SSF46785">
    <property type="entry name" value="Winged helix' DNA-binding domain"/>
    <property type="match status" value="1"/>
</dbReference>
<dbReference type="GO" id="GO:0000978">
    <property type="term" value="F:RNA polymerase II cis-regulatory region sequence-specific DNA binding"/>
    <property type="evidence" value="ECO:0007669"/>
    <property type="project" value="TreeGrafter"/>
</dbReference>
<evidence type="ECO:0000313" key="5">
    <source>
        <dbReference type="Proteomes" id="UP000192578"/>
    </source>
</evidence>
<dbReference type="Pfam" id="PF02257">
    <property type="entry name" value="RFX_DNA_binding"/>
    <property type="match status" value="1"/>
</dbReference>
<organism evidence="4 5">
    <name type="scientific">Hypsibius exemplaris</name>
    <name type="common">Freshwater tardigrade</name>
    <dbReference type="NCBI Taxonomy" id="2072580"/>
    <lineage>
        <taxon>Eukaryota</taxon>
        <taxon>Metazoa</taxon>
        <taxon>Ecdysozoa</taxon>
        <taxon>Tardigrada</taxon>
        <taxon>Eutardigrada</taxon>
        <taxon>Parachela</taxon>
        <taxon>Hypsibioidea</taxon>
        <taxon>Hypsibiidae</taxon>
        <taxon>Hypsibius</taxon>
    </lineage>
</organism>
<dbReference type="Gene3D" id="1.10.10.10">
    <property type="entry name" value="Winged helix-like DNA-binding domain superfamily/Winged helix DNA-binding domain"/>
    <property type="match status" value="1"/>
</dbReference>
<dbReference type="OrthoDB" id="10069709at2759"/>
<reference evidence="5" key="1">
    <citation type="submission" date="2017-01" db="EMBL/GenBank/DDBJ databases">
        <title>Comparative genomics of anhydrobiosis in the tardigrade Hypsibius dujardini.</title>
        <authorList>
            <person name="Yoshida Y."/>
            <person name="Koutsovoulos G."/>
            <person name="Laetsch D."/>
            <person name="Stevens L."/>
            <person name="Kumar S."/>
            <person name="Horikawa D."/>
            <person name="Ishino K."/>
            <person name="Komine S."/>
            <person name="Tomita M."/>
            <person name="Blaxter M."/>
            <person name="Arakawa K."/>
        </authorList>
    </citation>
    <scope>NUCLEOTIDE SEQUENCE [LARGE SCALE GENOMIC DNA]</scope>
    <source>
        <strain evidence="5">Z151</strain>
    </source>
</reference>
<dbReference type="InterPro" id="IPR036388">
    <property type="entry name" value="WH-like_DNA-bd_sf"/>
</dbReference>
<comment type="caution">
    <text evidence="4">The sequence shown here is derived from an EMBL/GenBank/DDBJ whole genome shotgun (WGS) entry which is preliminary data.</text>
</comment>
<feature type="domain" description="RFX-type winged-helix" evidence="3">
    <location>
        <begin position="133"/>
        <end position="208"/>
    </location>
</feature>
<sequence length="722" mass="80602">MEEVDLTGSITRIKTDDSYGSMSLDVGEWGETAAVLENLNNPHQDHDPPESTDHQVPESSFTKELLMVASTSHAIEPAPATSFVPMEADFDGADDGMDGGMELDPTKQLFLRRQPRRFAHTKTFSNGVADRATADWLKEHFQTKRGSLVPKGFLCDRYEEFCQTSGRKPMNNATLGRFIRGVFRGLETRRLGARQQSRYFYNNLGVRPSSNFVQLMMQEKRPSYIRRHRNIKPGEKASNEPEHPQVAPLKEVAPLVVPSYHLNHVTRRLETARLVCSDLQEKESLESILRRLDADGYQSLVEAAAQNEDWILAICKELDSDSHLWFAELTGDMKTGTRNHESDCCLMQFLSEFSCHLQELGSACVAVAILLLETSVPHLSDFVVSTYSKYYEKVLQILLPLQHSYDPLPTNDYVTAALHAIAVNFGPLLRSITVGFPEPLRTGMVRHSWAFASDLRERLNWTYAAAYVQQFAGNERLFALLRTVFCEVFDTCATADILFMLAGPIQGFEAGLQTFCQGGLENVADTWMKWFTAVAESCLDETSSSVSVKVEKLSGIQSSWVIFLALFLGHTPPFDGDNHIKQGVSDFLLGTVNRVINGLTDSLLGQTSLQGYAKKFFSIEREVPSPDTNRQWWPSFLQTAPDPVLSVAIVEPAAIELDPTQTEALVCDNMVNDAVCVKIEERAPSVTESSSAVLTASAVRVSGRAGKGRNRWLDECPDHRTW</sequence>
<proteinExistence type="predicted"/>
<feature type="compositionally biased region" description="Basic and acidic residues" evidence="2">
    <location>
        <begin position="43"/>
        <end position="56"/>
    </location>
</feature>
<dbReference type="PANTHER" id="PTHR12619:SF5">
    <property type="entry name" value="TRANSCRIPTION FACTOR RFX4"/>
    <property type="match status" value="1"/>
</dbReference>
<feature type="region of interest" description="Disordered" evidence="2">
    <location>
        <begin position="78"/>
        <end position="101"/>
    </location>
</feature>
<gene>
    <name evidence="4" type="ORF">BV898_16153</name>
</gene>
<evidence type="ECO:0000256" key="1">
    <source>
        <dbReference type="ARBA" id="ARBA00023125"/>
    </source>
</evidence>
<dbReference type="GO" id="GO:0000981">
    <property type="term" value="F:DNA-binding transcription factor activity, RNA polymerase II-specific"/>
    <property type="evidence" value="ECO:0007669"/>
    <property type="project" value="TreeGrafter"/>
</dbReference>
<name>A0A9X6RL76_HYPEX</name>
<feature type="region of interest" description="Disordered" evidence="2">
    <location>
        <begin position="39"/>
        <end position="58"/>
    </location>
</feature>
<dbReference type="PROSITE" id="PS51526">
    <property type="entry name" value="RFX_DBD"/>
    <property type="match status" value="1"/>
</dbReference>
<dbReference type="AlphaFoldDB" id="A0A9X6RL76"/>
<dbReference type="PANTHER" id="PTHR12619">
    <property type="entry name" value="RFX TRANSCRIPTION FACTOR FAMILY"/>
    <property type="match status" value="1"/>
</dbReference>
<keyword evidence="1" id="KW-0238">DNA-binding</keyword>
<dbReference type="Proteomes" id="UP000192578">
    <property type="component" value="Unassembled WGS sequence"/>
</dbReference>
<dbReference type="InterPro" id="IPR036390">
    <property type="entry name" value="WH_DNA-bd_sf"/>
</dbReference>
<protein>
    <recommendedName>
        <fullName evidence="3">RFX-type winged-helix domain-containing protein</fullName>
    </recommendedName>
</protein>
<evidence type="ECO:0000256" key="2">
    <source>
        <dbReference type="SAM" id="MobiDB-lite"/>
    </source>
</evidence>
<evidence type="ECO:0000313" key="4">
    <source>
        <dbReference type="EMBL" id="OWA51680.1"/>
    </source>
</evidence>
<dbReference type="InterPro" id="IPR039779">
    <property type="entry name" value="RFX-like"/>
</dbReference>
<dbReference type="EMBL" id="MTYJ01000235">
    <property type="protein sequence ID" value="OWA51680.1"/>
    <property type="molecule type" value="Genomic_DNA"/>
</dbReference>
<dbReference type="InterPro" id="IPR003150">
    <property type="entry name" value="DNA-bd_RFX"/>
</dbReference>
<accession>A0A9X6RL76</accession>